<keyword evidence="5 11" id="KW-0243">Dynein</keyword>
<gene>
    <name evidence="12" type="ORF">BESB_019360</name>
</gene>
<keyword evidence="3 11" id="KW-0963">Cytoplasm</keyword>
<dbReference type="InterPro" id="IPR037177">
    <property type="entry name" value="DLC_sf"/>
</dbReference>
<proteinExistence type="inferred from homology"/>
<comment type="subcellular location">
    <subcellularLocation>
        <location evidence="1">Cytoplasm</location>
        <location evidence="1">Cytoskeleton</location>
        <location evidence="1">Cilium axoneme</location>
    </subcellularLocation>
</comment>
<dbReference type="AlphaFoldDB" id="A0A2A9M1Y4"/>
<evidence type="ECO:0000256" key="2">
    <source>
        <dbReference type="ARBA" id="ARBA00011655"/>
    </source>
</evidence>
<evidence type="ECO:0000256" key="1">
    <source>
        <dbReference type="ARBA" id="ARBA00004430"/>
    </source>
</evidence>
<keyword evidence="8 11" id="KW-0206">Cytoskeleton</keyword>
<dbReference type="PANTHER" id="PTHR11886:SF2">
    <property type="entry name" value="DYNEIN AXONEMAL LIGHT CHAIN 4"/>
    <property type="match status" value="1"/>
</dbReference>
<dbReference type="RefSeq" id="XP_029216004.1">
    <property type="nucleotide sequence ID" value="XM_029360645.1"/>
</dbReference>
<name>A0A2A9M1Y4_BESBE</name>
<evidence type="ECO:0000256" key="4">
    <source>
        <dbReference type="ARBA" id="ARBA00022701"/>
    </source>
</evidence>
<evidence type="ECO:0000313" key="12">
    <source>
        <dbReference type="EMBL" id="PFH31995.1"/>
    </source>
</evidence>
<dbReference type="GO" id="GO:0005930">
    <property type="term" value="C:axoneme"/>
    <property type="evidence" value="ECO:0007669"/>
    <property type="project" value="UniProtKB-SubCell"/>
</dbReference>
<dbReference type="EMBL" id="NWUJ01000012">
    <property type="protein sequence ID" value="PFH31995.1"/>
    <property type="molecule type" value="Genomic_DNA"/>
</dbReference>
<accession>A0A2A9M1Y4</accession>
<evidence type="ECO:0000256" key="10">
    <source>
        <dbReference type="ARBA" id="ARBA00057688"/>
    </source>
</evidence>
<keyword evidence="6" id="KW-0969">Cilium</keyword>
<dbReference type="InterPro" id="IPR001372">
    <property type="entry name" value="Dynein_light_chain_typ-1/2"/>
</dbReference>
<dbReference type="CDD" id="cd21453">
    <property type="entry name" value="DLC-like_DNAL4"/>
    <property type="match status" value="1"/>
</dbReference>
<dbReference type="Gene3D" id="3.30.740.10">
    <property type="entry name" value="Protein Inhibitor Of Neuronal Nitric Oxide Synthase"/>
    <property type="match status" value="1"/>
</dbReference>
<evidence type="ECO:0000256" key="9">
    <source>
        <dbReference type="ARBA" id="ARBA00023273"/>
    </source>
</evidence>
<dbReference type="Proteomes" id="UP000224006">
    <property type="component" value="Chromosome XI"/>
</dbReference>
<comment type="function">
    <text evidence="10">Force generating protein of respiratory cilia. Produces force towards the minus ends of microtubules. Dynein has ATPase activity.</text>
</comment>
<dbReference type="GO" id="GO:0005874">
    <property type="term" value="C:microtubule"/>
    <property type="evidence" value="ECO:0007669"/>
    <property type="project" value="UniProtKB-KW"/>
</dbReference>
<dbReference type="KEGG" id="bbes:BESB_019360"/>
<dbReference type="PANTHER" id="PTHR11886">
    <property type="entry name" value="DYNEIN LIGHT CHAIN"/>
    <property type="match status" value="1"/>
</dbReference>
<dbReference type="GO" id="GO:0007017">
    <property type="term" value="P:microtubule-based process"/>
    <property type="evidence" value="ECO:0007669"/>
    <property type="project" value="InterPro"/>
</dbReference>
<dbReference type="SMART" id="SM01375">
    <property type="entry name" value="Dynein_light"/>
    <property type="match status" value="1"/>
</dbReference>
<dbReference type="VEuPathDB" id="ToxoDB:BESB_019360"/>
<reference evidence="12 13" key="1">
    <citation type="submission" date="2017-09" db="EMBL/GenBank/DDBJ databases">
        <title>Genome sequencing of Besnoitia besnoiti strain Bb-Ger1.</title>
        <authorList>
            <person name="Schares G."/>
            <person name="Venepally P."/>
            <person name="Lorenzi H.A."/>
        </authorList>
    </citation>
    <scope>NUCLEOTIDE SEQUENCE [LARGE SCALE GENOMIC DNA]</scope>
    <source>
        <strain evidence="12 13">Bb-Ger1</strain>
    </source>
</reference>
<comment type="caution">
    <text evidence="12">The sequence shown here is derived from an EMBL/GenBank/DDBJ whole genome shotgun (WGS) entry which is preliminary data.</text>
</comment>
<keyword evidence="9" id="KW-0966">Cell projection</keyword>
<dbReference type="OrthoDB" id="6506078at2759"/>
<evidence type="ECO:0000256" key="3">
    <source>
        <dbReference type="ARBA" id="ARBA00022490"/>
    </source>
</evidence>
<evidence type="ECO:0000313" key="13">
    <source>
        <dbReference type="Proteomes" id="UP000224006"/>
    </source>
</evidence>
<protein>
    <recommendedName>
        <fullName evidence="11">Dynein light chain</fullName>
    </recommendedName>
</protein>
<dbReference type="FunFam" id="3.30.740.10:FF:000002">
    <property type="entry name" value="Dynein light chain"/>
    <property type="match status" value="1"/>
</dbReference>
<evidence type="ECO:0000256" key="7">
    <source>
        <dbReference type="ARBA" id="ARBA00023175"/>
    </source>
</evidence>
<keyword evidence="13" id="KW-1185">Reference proteome</keyword>
<keyword evidence="4 11" id="KW-0493">Microtubule</keyword>
<dbReference type="GeneID" id="40306997"/>
<dbReference type="SUPFAM" id="SSF54648">
    <property type="entry name" value="DLC"/>
    <property type="match status" value="1"/>
</dbReference>
<organism evidence="12 13">
    <name type="scientific">Besnoitia besnoiti</name>
    <name type="common">Apicomplexan protozoan</name>
    <dbReference type="NCBI Taxonomy" id="94643"/>
    <lineage>
        <taxon>Eukaryota</taxon>
        <taxon>Sar</taxon>
        <taxon>Alveolata</taxon>
        <taxon>Apicomplexa</taxon>
        <taxon>Conoidasida</taxon>
        <taxon>Coccidia</taxon>
        <taxon>Eucoccidiorida</taxon>
        <taxon>Eimeriorina</taxon>
        <taxon>Sarcocystidae</taxon>
        <taxon>Besnoitia</taxon>
    </lineage>
</organism>
<dbReference type="STRING" id="94643.A0A2A9M1Y4"/>
<evidence type="ECO:0000256" key="5">
    <source>
        <dbReference type="ARBA" id="ARBA00023017"/>
    </source>
</evidence>
<dbReference type="Pfam" id="PF01221">
    <property type="entry name" value="Dynein_light"/>
    <property type="match status" value="1"/>
</dbReference>
<sequence length="105" mass="11560">MGKEGLNKDLQQVMQRPLVKHSTMNTDMQAEVVDIIIGAIDKFTGSKGPNVEPAAKLVKDTLDRQYGASWHCVIGEGFSFDVTAQEEALLLVFYQGNLSILAFKC</sequence>
<evidence type="ECO:0000256" key="6">
    <source>
        <dbReference type="ARBA" id="ARBA00023069"/>
    </source>
</evidence>
<evidence type="ECO:0000256" key="8">
    <source>
        <dbReference type="ARBA" id="ARBA00023212"/>
    </source>
</evidence>
<keyword evidence="7 11" id="KW-0505">Motor protein</keyword>
<comment type="similarity">
    <text evidence="11">Belongs to the dynein light chain family.</text>
</comment>
<evidence type="ECO:0000256" key="11">
    <source>
        <dbReference type="RuleBase" id="RU365010"/>
    </source>
</evidence>
<comment type="subunit">
    <text evidence="2">Consists of at least two heavy chains and a number of intermediate and light chains.</text>
</comment>
<dbReference type="GO" id="GO:0030286">
    <property type="term" value="C:dynein complex"/>
    <property type="evidence" value="ECO:0007669"/>
    <property type="project" value="UniProtKB-KW"/>
</dbReference>